<gene>
    <name evidence="6" type="ORF">K0T92_03895</name>
</gene>
<evidence type="ECO:0000259" key="5">
    <source>
        <dbReference type="PROSITE" id="PS50853"/>
    </source>
</evidence>
<dbReference type="PANTHER" id="PTHR22870:SF408">
    <property type="entry name" value="OS09G0560450 PROTEIN"/>
    <property type="match status" value="1"/>
</dbReference>
<dbReference type="Pfam" id="PF00041">
    <property type="entry name" value="fn3"/>
    <property type="match status" value="7"/>
</dbReference>
<keyword evidence="4" id="KW-0732">Signal</keyword>
<feature type="signal peptide" evidence="4">
    <location>
        <begin position="1"/>
        <end position="23"/>
    </location>
</feature>
<dbReference type="SMART" id="SM00060">
    <property type="entry name" value="FN3"/>
    <property type="match status" value="8"/>
</dbReference>
<evidence type="ECO:0000256" key="4">
    <source>
        <dbReference type="SAM" id="SignalP"/>
    </source>
</evidence>
<dbReference type="InterPro" id="IPR013783">
    <property type="entry name" value="Ig-like_fold"/>
</dbReference>
<comment type="caution">
    <text evidence="6">The sequence shown here is derived from an EMBL/GenBank/DDBJ whole genome shotgun (WGS) entry which is preliminary data.</text>
</comment>
<organism evidence="6 7">
    <name type="scientific">Paenibacillus oenotherae</name>
    <dbReference type="NCBI Taxonomy" id="1435645"/>
    <lineage>
        <taxon>Bacteria</taxon>
        <taxon>Bacillati</taxon>
        <taxon>Bacillota</taxon>
        <taxon>Bacilli</taxon>
        <taxon>Bacillales</taxon>
        <taxon>Paenibacillaceae</taxon>
        <taxon>Paenibacillus</taxon>
    </lineage>
</organism>
<dbReference type="SUPFAM" id="SSF50985">
    <property type="entry name" value="RCC1/BLIP-II"/>
    <property type="match status" value="4"/>
</dbReference>
<dbReference type="PROSITE" id="PS50012">
    <property type="entry name" value="RCC1_3"/>
    <property type="match status" value="18"/>
</dbReference>
<dbReference type="InterPro" id="IPR003961">
    <property type="entry name" value="FN3_dom"/>
</dbReference>
<feature type="domain" description="Fibronectin type-III" evidence="5">
    <location>
        <begin position="1288"/>
        <end position="1376"/>
    </location>
</feature>
<dbReference type="PRINTS" id="PR00633">
    <property type="entry name" value="RCCNDNSATION"/>
</dbReference>
<name>A0ABS7D252_9BACL</name>
<evidence type="ECO:0000313" key="6">
    <source>
        <dbReference type="EMBL" id="MBW7473876.1"/>
    </source>
</evidence>
<feature type="domain" description="Fibronectin type-III" evidence="5">
    <location>
        <begin position="1565"/>
        <end position="1653"/>
    </location>
</feature>
<dbReference type="SUPFAM" id="SSF49265">
    <property type="entry name" value="Fibronectin type III"/>
    <property type="match status" value="6"/>
</dbReference>
<proteinExistence type="predicted"/>
<dbReference type="Gene3D" id="2.130.10.30">
    <property type="entry name" value="Regulator of chromosome condensation 1/beta-lactamase-inhibitor protein II"/>
    <property type="match status" value="7"/>
</dbReference>
<dbReference type="InterPro" id="IPR036116">
    <property type="entry name" value="FN3_sf"/>
</dbReference>
<dbReference type="PROSITE" id="PS50853">
    <property type="entry name" value="FN3"/>
    <property type="match status" value="8"/>
</dbReference>
<feature type="domain" description="Fibronectin type-III" evidence="5">
    <location>
        <begin position="1919"/>
        <end position="2006"/>
    </location>
</feature>
<keyword evidence="7" id="KW-1185">Reference proteome</keyword>
<protein>
    <submittedName>
        <fullName evidence="6">Fibronectin type III domain-containing protein</fullName>
    </submittedName>
</protein>
<dbReference type="RefSeq" id="WP_219871063.1">
    <property type="nucleotide sequence ID" value="NZ_JAHZIJ010000001.1"/>
</dbReference>
<accession>A0ABS7D252</accession>
<feature type="domain" description="Fibronectin type-III" evidence="5">
    <location>
        <begin position="1660"/>
        <end position="1747"/>
    </location>
</feature>
<dbReference type="Pfam" id="PF00415">
    <property type="entry name" value="RCC1"/>
    <property type="match status" value="3"/>
</dbReference>
<dbReference type="InterPro" id="IPR051210">
    <property type="entry name" value="Ub_ligase/GEF_domain"/>
</dbReference>
<feature type="domain" description="Fibronectin type-III" evidence="5">
    <location>
        <begin position="1200"/>
        <end position="1285"/>
    </location>
</feature>
<dbReference type="Pfam" id="PF25390">
    <property type="entry name" value="WD40_RLD"/>
    <property type="match status" value="3"/>
</dbReference>
<reference evidence="6 7" key="1">
    <citation type="submission" date="2021-07" db="EMBL/GenBank/DDBJ databases">
        <title>Paenibacillus radiodurans sp. nov., isolated from the southeastern edge of Tengger Desert.</title>
        <authorList>
            <person name="Zhang G."/>
        </authorList>
    </citation>
    <scope>NUCLEOTIDE SEQUENCE [LARGE SCALE GENOMIC DNA]</scope>
    <source>
        <strain evidence="6 7">DT7-4</strain>
    </source>
</reference>
<dbReference type="Gene3D" id="2.60.120.260">
    <property type="entry name" value="Galactose-binding domain-like"/>
    <property type="match status" value="2"/>
</dbReference>
<dbReference type="InterPro" id="IPR009091">
    <property type="entry name" value="RCC1/BLIP-II"/>
</dbReference>
<dbReference type="EMBL" id="JAHZIJ010000001">
    <property type="protein sequence ID" value="MBW7473876.1"/>
    <property type="molecule type" value="Genomic_DNA"/>
</dbReference>
<evidence type="ECO:0000256" key="1">
    <source>
        <dbReference type="ARBA" id="ARBA00022737"/>
    </source>
</evidence>
<dbReference type="InterPro" id="IPR058923">
    <property type="entry name" value="RCC1-like_dom"/>
</dbReference>
<dbReference type="PROSITE" id="PS00626">
    <property type="entry name" value="RCC1_2"/>
    <property type="match status" value="5"/>
</dbReference>
<dbReference type="Proteomes" id="UP000812277">
    <property type="component" value="Unassembled WGS sequence"/>
</dbReference>
<dbReference type="InterPro" id="IPR000408">
    <property type="entry name" value="Reg_chr_condens"/>
</dbReference>
<evidence type="ECO:0000313" key="7">
    <source>
        <dbReference type="Proteomes" id="UP000812277"/>
    </source>
</evidence>
<feature type="domain" description="Fibronectin type-III" evidence="5">
    <location>
        <begin position="1107"/>
        <end position="1194"/>
    </location>
</feature>
<dbReference type="CDD" id="cd00063">
    <property type="entry name" value="FN3"/>
    <property type="match status" value="7"/>
</dbReference>
<feature type="chain" id="PRO_5046739857" evidence="4">
    <location>
        <begin position="24"/>
        <end position="2179"/>
    </location>
</feature>
<dbReference type="Pfam" id="PF02018">
    <property type="entry name" value="CBM_4_9"/>
    <property type="match status" value="1"/>
</dbReference>
<dbReference type="InterPro" id="IPR003305">
    <property type="entry name" value="CenC_carb-bd"/>
</dbReference>
<dbReference type="Gene3D" id="2.60.40.10">
    <property type="entry name" value="Immunoglobulins"/>
    <property type="match status" value="8"/>
</dbReference>
<evidence type="ECO:0000256" key="3">
    <source>
        <dbReference type="SAM" id="MobiDB-lite"/>
    </source>
</evidence>
<evidence type="ECO:0000256" key="2">
    <source>
        <dbReference type="ARBA" id="ARBA00022801"/>
    </source>
</evidence>
<keyword evidence="1" id="KW-0677">Repeat</keyword>
<feature type="domain" description="Fibronectin type-III" evidence="5">
    <location>
        <begin position="1382"/>
        <end position="1468"/>
    </location>
</feature>
<keyword evidence="2" id="KW-0378">Hydrolase</keyword>
<sequence>MNFKKVILLVFVVIMLVQTTAYAGPMIYIYDDNNRLSQIEFEKDGKQYRTSYTYDHNGNMINQITAEIEGGAEPPVSNGFVKVSAGYDFSFAIKADGSLWAWGNNSYGQLGTGAEKVSSIGNTPVLVEGIADVETLSGGTDHTLALKKDGTVWSWGRNYKGQLGQGVVVLKPVPEQVVGLSEIEAVAAGSEYNLVLKNDGTVWSWGDNTYGQLGDGTTTNRSSPVQVTGLSDVVAVAAGNNHSMAVKSDGTVWTWGENSYQKLGDWTYANKSVPVQVTNLSGVVAVAAGYYHSVALKTDGTVWTWGNNGSGQLGNGTLNYFYPVKVSGLDGIVEIKSGSNHNIAVSGDGSVWRWGNNNYGQLGDGTFVNRSSPVHLSELSITEIAIGANHSIALQTDGTVMTWGSNNFWQLGNGSFNNRNTPAPTKNINSIIATASGYGHHLVVQYDGSLWAWGQNSYGQLGDGLSGLPRYSPILVPSLTSVVSIAAGNQHSIAVISDGTVWTWGRNNYGQLGDGTEVNRYEPVQLSGLSSVISVVAGGNYSLAIKRDGTVWAWGDNSYGQLGDGSNTNRLSPVQVIGLDSVVAVAVGSNHSLAVKSDGTVWGWGLTNGSGASNNTPVQLSGLNSVVAVSAGDFHSTALKSDGSVWMWGVTKQEGNTTYSTVSPVQVPGLTDVVAIEDGRFHRTAVRSDGTVWVWGRNQEGQLGGAANKNYENTPTQMPELEGIVNVSVGEYHSVGVKSDGSLVMWGSIGIDGWGDGTLLTVHSPVESQSLSSIVEIDTDRLHTLALKSDGTVLAYGYNLDGQVGDTIGGSNPILVPGIDSIVSISAGYSHNLAVKSDGSVWAWGTNAYQELGDGTNITRSAPVRVLNLNDVKFAEAGWNHSFAVKNDGSVWRWGLHTASPVQVPGLSSIIALATGSFHCIALKSDGTVWTWGSNQFGQLGDGTTTSQAFPIQVPELDSIVAIAAGQAHNLAVKSDGSVWAWGNNGWGQLGDGTTTTNRLSPVRVSGLGSVKAVAAGAVFSLAVQNDGSMWGWGDNQYSQLSGGIGTNNRTLPVLIKNNSSVIAVSAGERHSVAVQSDGKALGWGYNYYRQLGIEAPVREVWGSYPTEQNIPVSHTKTDTSIALKWLVNDAEEAGIANYEIYQGVERVGETTTRQFEVTNLRPSTRYLFQIKGINAAGQVVAESGLVAISTMADTTAPTAPSGLQLLNTMGTYADLAWNASTDNVGVTGYEVLVDGVVKGTFTDTSGIITGLEAGHAYAITVRAYDAAGNRSAASAALTATLLPDTAAPTTPVVQAEAVTESGVTLTWQPATDNVAVVSYEIQQNQAVIRIEPGSATTYLVTGLKPNTAHTFAVTALDGSGNRSAEGTVNVTTLADQTAPSVPVGVQMNSYTSDSISLTWEASTDNAAVTGYDIYRDGVLAGSSLLPTYVVVGLQPNVPYTFTVKAKDGSGNVSGFSQPLAATIIPDDEAPAAPLGLEAEAWSEREATLRWQPATDNVGVVSYAIFRDNTVIGHSSTPTFTDTGLQPGTTYMYTVKARDGAGNLSPASPAITIVTRGDALADGEAPSTPQSLAVDNRTGTSLDLVWLPSTDNVGVSGYEIYAGETLLGTSVTNRFTVDPVDTATSYAFTVRALDAAGNRSERSAALHLAGDGADTEAPSAPTNLSADATTDTTVQLSWTASTDNIGVSGYDIYNGSTLIGSVNGTTTAFTAAGLTANTTYLFTVHAKDAAANVSAASQVFSVTTTGANLLLNGGFETYTGSSGVADNWIKSSSAGASAVFQTVSNPVAEGIQAQQMTASGMANGDSAKIQQLVTMTPSTAYTVSGQFNVASLTGAKVQLYVDFLDASNAIVGTAKVEQLDATSGYITLTKSGVTPATAAKAKVYAILRGTAAGGAGNFTVDDLRVTQAPPPGDTEAPSAPGSLLQTGTTETTVALSWTASTDNVGVSGYDLYNGSSLIGSVSGTTTAFTATGLTAGTAYTFTAKAKDAAGNVSAASNALNVTTVSSPLNLLLNGGFETYTGSSGVADNWIKSSSAGITVSFQTVNTPVAEGAQAQQITGSGLANGDTAKIQQLVNVAPNTAYTVSGQVHAASLTGARIQLYVDFLDASNVIVGTAKVEQLDATSGYITLSKSGVTPTTAAKAKVYAILRGTAAGGAGSFIVDDMRLISLRTGKPLHDIS</sequence>
<feature type="domain" description="Fibronectin type-III" evidence="5">
    <location>
        <begin position="1473"/>
        <end position="1558"/>
    </location>
</feature>
<dbReference type="PANTHER" id="PTHR22870">
    <property type="entry name" value="REGULATOR OF CHROMOSOME CONDENSATION"/>
    <property type="match status" value="1"/>
</dbReference>
<feature type="region of interest" description="Disordered" evidence="3">
    <location>
        <begin position="1649"/>
        <end position="1668"/>
    </location>
</feature>